<dbReference type="RefSeq" id="WP_130058837.1">
    <property type="nucleotide sequence ID" value="NZ_CP081899.1"/>
</dbReference>
<evidence type="ECO:0000256" key="3">
    <source>
        <dbReference type="ARBA" id="ARBA00005081"/>
    </source>
</evidence>
<dbReference type="UniPathway" id="UPA00629">
    <property type="reaction ID" value="UER00682"/>
</dbReference>
<dbReference type="InterPro" id="IPR007260">
    <property type="entry name" value="NanE"/>
</dbReference>
<evidence type="ECO:0000256" key="6">
    <source>
        <dbReference type="ARBA" id="ARBA00023277"/>
    </source>
</evidence>
<dbReference type="GO" id="GO:0047465">
    <property type="term" value="F:N-acylglucosamine-6-phosphate 2-epimerase activity"/>
    <property type="evidence" value="ECO:0007669"/>
    <property type="project" value="UniProtKB-EC"/>
</dbReference>
<reference evidence="7 8" key="1">
    <citation type="journal article" date="2019" name="Nat. Med.">
        <title>A library of human gut bacterial isolates paired with longitudinal multiomics data enables mechanistic microbiome research.</title>
        <authorList>
            <person name="Poyet M."/>
            <person name="Groussin M."/>
            <person name="Gibbons S.M."/>
            <person name="Avila-Pacheco J."/>
            <person name="Jiang X."/>
            <person name="Kearney S.M."/>
            <person name="Perrotta A.R."/>
            <person name="Berdy B."/>
            <person name="Zhao S."/>
            <person name="Lieberman T.D."/>
            <person name="Swanson P.K."/>
            <person name="Smith M."/>
            <person name="Roesemann S."/>
            <person name="Alexander J.E."/>
            <person name="Rich S.A."/>
            <person name="Livny J."/>
            <person name="Vlamakis H."/>
            <person name="Clish C."/>
            <person name="Bullock K."/>
            <person name="Deik A."/>
            <person name="Scott J."/>
            <person name="Pierce K.A."/>
            <person name="Xavier R.J."/>
            <person name="Alm E.J."/>
        </authorList>
    </citation>
    <scope>NUCLEOTIDE SEQUENCE [LARGE SCALE GENOMIC DNA]</scope>
    <source>
        <strain evidence="7 8">BIOML-A10</strain>
    </source>
</reference>
<organism evidence="7 8">
    <name type="scientific">Bacteroides salyersiae</name>
    <dbReference type="NCBI Taxonomy" id="291644"/>
    <lineage>
        <taxon>Bacteria</taxon>
        <taxon>Pseudomonadati</taxon>
        <taxon>Bacteroidota</taxon>
        <taxon>Bacteroidia</taxon>
        <taxon>Bacteroidales</taxon>
        <taxon>Bacteroidaceae</taxon>
        <taxon>Bacteroides</taxon>
    </lineage>
</organism>
<comment type="pathway">
    <text evidence="3">Amino-sugar metabolism; N-acetylneuraminate degradation; D-fructose 6-phosphate from N-acetylneuraminate: step 3/5.</text>
</comment>
<gene>
    <name evidence="7" type="ORF">F3F73_12680</name>
</gene>
<comment type="function">
    <text evidence="2">Converts N-acetylmannosamine-6-phosphate (ManNAc-6-P) to N-acetylglucosamine-6-phosphate (GlcNAc-6-P).</text>
</comment>
<evidence type="ECO:0000256" key="2">
    <source>
        <dbReference type="ARBA" id="ARBA00002147"/>
    </source>
</evidence>
<comment type="catalytic activity">
    <reaction evidence="1">
        <text>an N-acyl-D-glucosamine 6-phosphate = an N-acyl-D-mannosamine 6-phosphate</text>
        <dbReference type="Rhea" id="RHEA:23932"/>
        <dbReference type="ChEBI" id="CHEBI:57599"/>
        <dbReference type="ChEBI" id="CHEBI:57666"/>
        <dbReference type="EC" id="5.1.3.9"/>
    </reaction>
</comment>
<dbReference type="SUPFAM" id="SSF51366">
    <property type="entry name" value="Ribulose-phoshate binding barrel"/>
    <property type="match status" value="1"/>
</dbReference>
<name>A0A7J4XHT2_9BACE</name>
<dbReference type="EMBL" id="VWMK01000012">
    <property type="protein sequence ID" value="KAA3763868.1"/>
    <property type="molecule type" value="Genomic_DNA"/>
</dbReference>
<dbReference type="InterPro" id="IPR011060">
    <property type="entry name" value="RibuloseP-bd_barrel"/>
</dbReference>
<evidence type="ECO:0000313" key="8">
    <source>
        <dbReference type="Proteomes" id="UP000422221"/>
    </source>
</evidence>
<dbReference type="AlphaFoldDB" id="A0A7J4XHT2"/>
<comment type="caution">
    <text evidence="7">The sequence shown here is derived from an EMBL/GenBank/DDBJ whole genome shotgun (WGS) entry which is preliminary data.</text>
</comment>
<accession>A0A7J4XHT2</accession>
<keyword evidence="5 7" id="KW-0413">Isomerase</keyword>
<dbReference type="GO" id="GO:0005829">
    <property type="term" value="C:cytosol"/>
    <property type="evidence" value="ECO:0007669"/>
    <property type="project" value="TreeGrafter"/>
</dbReference>
<evidence type="ECO:0000256" key="1">
    <source>
        <dbReference type="ARBA" id="ARBA00000056"/>
    </source>
</evidence>
<evidence type="ECO:0000313" key="7">
    <source>
        <dbReference type="EMBL" id="KAA3763868.1"/>
    </source>
</evidence>
<dbReference type="GO" id="GO:0019262">
    <property type="term" value="P:N-acetylneuraminate catabolic process"/>
    <property type="evidence" value="ECO:0007669"/>
    <property type="project" value="UniProtKB-UniPathway"/>
</dbReference>
<dbReference type="PANTHER" id="PTHR36204">
    <property type="entry name" value="N-ACETYLMANNOSAMINE-6-PHOSPHATE 2-EPIMERASE-RELATED"/>
    <property type="match status" value="1"/>
</dbReference>
<evidence type="ECO:0000256" key="4">
    <source>
        <dbReference type="ARBA" id="ARBA00013180"/>
    </source>
</evidence>
<dbReference type="NCBIfam" id="NF002231">
    <property type="entry name" value="PRK01130.1"/>
    <property type="match status" value="1"/>
</dbReference>
<dbReference type="Proteomes" id="UP000422221">
    <property type="component" value="Unassembled WGS sequence"/>
</dbReference>
<dbReference type="GO" id="GO:0006053">
    <property type="term" value="P:N-acetylmannosamine catabolic process"/>
    <property type="evidence" value="ECO:0007669"/>
    <property type="project" value="TreeGrafter"/>
</dbReference>
<dbReference type="PANTHER" id="PTHR36204:SF1">
    <property type="entry name" value="N-ACETYLMANNOSAMINE-6-PHOSPHATE 2-EPIMERASE-RELATED"/>
    <property type="match status" value="1"/>
</dbReference>
<dbReference type="InterPro" id="IPR013785">
    <property type="entry name" value="Aldolase_TIM"/>
</dbReference>
<dbReference type="EC" id="5.1.3.9" evidence="4"/>
<dbReference type="Gene3D" id="3.20.20.70">
    <property type="entry name" value="Aldolase class I"/>
    <property type="match status" value="1"/>
</dbReference>
<evidence type="ECO:0000256" key="5">
    <source>
        <dbReference type="ARBA" id="ARBA00023235"/>
    </source>
</evidence>
<proteinExistence type="predicted"/>
<sequence length="234" mass="25292">MIDIFQKVKGRLIVSCQAEEGSPFNSPEGVGAFAQCAAQGGAAGIRSCGIEKTDYLIRHSRLPVIGLTKSHFADGFVRITGSFKEVEALMAIDTPLIAVDGTFRLRENGLTGPEYIRKIKERYDGIKIMSDISTVDEAIACREAGADCVSTTLCGYTPYTMKETKHGPSLEILRNCVKALPGCPVFAEGRYNTPVEAARGIENGAWAVVVGSAITRPHLITQWFSEALQHANIV</sequence>
<keyword evidence="6" id="KW-0119">Carbohydrate metabolism</keyword>
<protein>
    <recommendedName>
        <fullName evidence="4">N-acylglucosamine-6-phosphate 2-epimerase</fullName>
        <ecNumber evidence="4">5.1.3.9</ecNumber>
    </recommendedName>
</protein>
<dbReference type="Pfam" id="PF04131">
    <property type="entry name" value="NanE"/>
    <property type="match status" value="1"/>
</dbReference>